<dbReference type="AlphaFoldDB" id="A0A5C3LVU6"/>
<protein>
    <submittedName>
        <fullName evidence="1">Uncharacterized protein</fullName>
    </submittedName>
</protein>
<evidence type="ECO:0000313" key="2">
    <source>
        <dbReference type="Proteomes" id="UP000308652"/>
    </source>
</evidence>
<accession>A0A5C3LVU6</accession>
<evidence type="ECO:0000313" key="1">
    <source>
        <dbReference type="EMBL" id="TFK32871.1"/>
    </source>
</evidence>
<name>A0A5C3LVU6_9AGAR</name>
<proteinExistence type="predicted"/>
<sequence length="161" mass="17858">MEGGGSHLMSPPRIYYAGGARADRRIYSIDALFLSPKKFIFADKDVLGTQSSVVYDSGSRSHDPQSSVRSRMMARMVTSVGVTDTYSMILPRSGHGIENEHGEKKGRRVCGEKRGCEGSMRRREAGWRCKYENNELEIVSGSRIAVIKIITLSSRGRAGRK</sequence>
<organism evidence="1 2">
    <name type="scientific">Crucibulum laeve</name>
    <dbReference type="NCBI Taxonomy" id="68775"/>
    <lineage>
        <taxon>Eukaryota</taxon>
        <taxon>Fungi</taxon>
        <taxon>Dikarya</taxon>
        <taxon>Basidiomycota</taxon>
        <taxon>Agaricomycotina</taxon>
        <taxon>Agaricomycetes</taxon>
        <taxon>Agaricomycetidae</taxon>
        <taxon>Agaricales</taxon>
        <taxon>Agaricineae</taxon>
        <taxon>Nidulariaceae</taxon>
        <taxon>Crucibulum</taxon>
    </lineage>
</organism>
<gene>
    <name evidence="1" type="ORF">BDQ12DRAFT_670734</name>
</gene>
<dbReference type="Proteomes" id="UP000308652">
    <property type="component" value="Unassembled WGS sequence"/>
</dbReference>
<dbReference type="EMBL" id="ML213661">
    <property type="protein sequence ID" value="TFK32871.1"/>
    <property type="molecule type" value="Genomic_DNA"/>
</dbReference>
<keyword evidence="2" id="KW-1185">Reference proteome</keyword>
<reference evidence="1 2" key="1">
    <citation type="journal article" date="2019" name="Nat. Ecol. Evol.">
        <title>Megaphylogeny resolves global patterns of mushroom evolution.</title>
        <authorList>
            <person name="Varga T."/>
            <person name="Krizsan K."/>
            <person name="Foldi C."/>
            <person name="Dima B."/>
            <person name="Sanchez-Garcia M."/>
            <person name="Sanchez-Ramirez S."/>
            <person name="Szollosi G.J."/>
            <person name="Szarkandi J.G."/>
            <person name="Papp V."/>
            <person name="Albert L."/>
            <person name="Andreopoulos W."/>
            <person name="Angelini C."/>
            <person name="Antonin V."/>
            <person name="Barry K.W."/>
            <person name="Bougher N.L."/>
            <person name="Buchanan P."/>
            <person name="Buyck B."/>
            <person name="Bense V."/>
            <person name="Catcheside P."/>
            <person name="Chovatia M."/>
            <person name="Cooper J."/>
            <person name="Damon W."/>
            <person name="Desjardin D."/>
            <person name="Finy P."/>
            <person name="Geml J."/>
            <person name="Haridas S."/>
            <person name="Hughes K."/>
            <person name="Justo A."/>
            <person name="Karasinski D."/>
            <person name="Kautmanova I."/>
            <person name="Kiss B."/>
            <person name="Kocsube S."/>
            <person name="Kotiranta H."/>
            <person name="LaButti K.M."/>
            <person name="Lechner B.E."/>
            <person name="Liimatainen K."/>
            <person name="Lipzen A."/>
            <person name="Lukacs Z."/>
            <person name="Mihaltcheva S."/>
            <person name="Morgado L.N."/>
            <person name="Niskanen T."/>
            <person name="Noordeloos M.E."/>
            <person name="Ohm R.A."/>
            <person name="Ortiz-Santana B."/>
            <person name="Ovrebo C."/>
            <person name="Racz N."/>
            <person name="Riley R."/>
            <person name="Savchenko A."/>
            <person name="Shiryaev A."/>
            <person name="Soop K."/>
            <person name="Spirin V."/>
            <person name="Szebenyi C."/>
            <person name="Tomsovsky M."/>
            <person name="Tulloss R.E."/>
            <person name="Uehling J."/>
            <person name="Grigoriev I.V."/>
            <person name="Vagvolgyi C."/>
            <person name="Papp T."/>
            <person name="Martin F.M."/>
            <person name="Miettinen O."/>
            <person name="Hibbett D.S."/>
            <person name="Nagy L.G."/>
        </authorList>
    </citation>
    <scope>NUCLEOTIDE SEQUENCE [LARGE SCALE GENOMIC DNA]</scope>
    <source>
        <strain evidence="1 2">CBS 166.37</strain>
    </source>
</reference>